<name>A0A183HJ00_9BILA</name>
<gene>
    <name evidence="1" type="ORF">OFLC_LOCUS7463</name>
</gene>
<evidence type="ECO:0000313" key="3">
    <source>
        <dbReference type="WBParaSite" id="OFLC_0000746101-mRNA-1"/>
    </source>
</evidence>
<reference evidence="1 2" key="2">
    <citation type="submission" date="2018-11" db="EMBL/GenBank/DDBJ databases">
        <authorList>
            <consortium name="Pathogen Informatics"/>
        </authorList>
    </citation>
    <scope>NUCLEOTIDE SEQUENCE [LARGE SCALE GENOMIC DNA]</scope>
</reference>
<evidence type="ECO:0000313" key="1">
    <source>
        <dbReference type="EMBL" id="VDO51133.1"/>
    </source>
</evidence>
<dbReference type="EMBL" id="UZAJ01007816">
    <property type="protein sequence ID" value="VDO51133.1"/>
    <property type="molecule type" value="Genomic_DNA"/>
</dbReference>
<reference evidence="3" key="1">
    <citation type="submission" date="2016-06" db="UniProtKB">
        <authorList>
            <consortium name="WormBaseParasite"/>
        </authorList>
    </citation>
    <scope>IDENTIFICATION</scope>
</reference>
<organism evidence="3">
    <name type="scientific">Onchocerca flexuosa</name>
    <dbReference type="NCBI Taxonomy" id="387005"/>
    <lineage>
        <taxon>Eukaryota</taxon>
        <taxon>Metazoa</taxon>
        <taxon>Ecdysozoa</taxon>
        <taxon>Nematoda</taxon>
        <taxon>Chromadorea</taxon>
        <taxon>Rhabditida</taxon>
        <taxon>Spirurina</taxon>
        <taxon>Spiruromorpha</taxon>
        <taxon>Filarioidea</taxon>
        <taxon>Onchocercidae</taxon>
        <taxon>Onchocerca</taxon>
    </lineage>
</organism>
<dbReference type="Proteomes" id="UP000267606">
    <property type="component" value="Unassembled WGS sequence"/>
</dbReference>
<keyword evidence="2" id="KW-1185">Reference proteome</keyword>
<protein>
    <submittedName>
        <fullName evidence="1 3">Uncharacterized protein</fullName>
    </submittedName>
</protein>
<accession>A0A183HJ00</accession>
<proteinExistence type="predicted"/>
<sequence>MRQCFTTGKGVHNPSPYLRRYRLPTINSNATVAAYDELLSPVDNCAKLAFISALNFQNKILRDNPKH</sequence>
<dbReference type="AlphaFoldDB" id="A0A183HJ00"/>
<evidence type="ECO:0000313" key="2">
    <source>
        <dbReference type="Proteomes" id="UP000267606"/>
    </source>
</evidence>
<dbReference type="WBParaSite" id="OFLC_0000746101-mRNA-1">
    <property type="protein sequence ID" value="OFLC_0000746101-mRNA-1"/>
    <property type="gene ID" value="OFLC_0000746101"/>
</dbReference>